<dbReference type="InterPro" id="IPR004314">
    <property type="entry name" value="Neprosin"/>
</dbReference>
<protein>
    <recommendedName>
        <fullName evidence="3">Neprosin PEP catalytic domain-containing protein</fullName>
    </recommendedName>
</protein>
<keyword evidence="2" id="KW-0732">Signal</keyword>
<keyword evidence="1" id="KW-0175">Coiled coil</keyword>
<name>A0A8D9DF17_BRACM</name>
<dbReference type="AlphaFoldDB" id="A0A8D9DF17"/>
<dbReference type="EMBL" id="LS974621">
    <property type="protein sequence ID" value="CAG7874264.1"/>
    <property type="molecule type" value="Genomic_DNA"/>
</dbReference>
<evidence type="ECO:0000259" key="3">
    <source>
        <dbReference type="PROSITE" id="PS52045"/>
    </source>
</evidence>
<feature type="signal peptide" evidence="2">
    <location>
        <begin position="1"/>
        <end position="21"/>
    </location>
</feature>
<organism evidence="4 5">
    <name type="scientific">Brassica campestris</name>
    <name type="common">Field mustard</name>
    <dbReference type="NCBI Taxonomy" id="3711"/>
    <lineage>
        <taxon>Eukaryota</taxon>
        <taxon>Viridiplantae</taxon>
        <taxon>Streptophyta</taxon>
        <taxon>Embryophyta</taxon>
        <taxon>Tracheophyta</taxon>
        <taxon>Spermatophyta</taxon>
        <taxon>Magnoliopsida</taxon>
        <taxon>eudicotyledons</taxon>
        <taxon>Gunneridae</taxon>
        <taxon>Pentapetalae</taxon>
        <taxon>rosids</taxon>
        <taxon>malvids</taxon>
        <taxon>Brassicales</taxon>
        <taxon>Brassicaceae</taxon>
        <taxon>Brassiceae</taxon>
        <taxon>Brassica</taxon>
    </lineage>
</organism>
<proteinExistence type="predicted"/>
<dbReference type="InterPro" id="IPR053168">
    <property type="entry name" value="Glutamic_endopeptidase"/>
</dbReference>
<feature type="domain" description="Neprosin PEP catalytic" evidence="3">
    <location>
        <begin position="823"/>
        <end position="1068"/>
    </location>
</feature>
<dbReference type="PROSITE" id="PS52045">
    <property type="entry name" value="NEPROSIN_PEP_CD"/>
    <property type="match status" value="3"/>
</dbReference>
<evidence type="ECO:0000256" key="1">
    <source>
        <dbReference type="SAM" id="Coils"/>
    </source>
</evidence>
<dbReference type="PANTHER" id="PTHR31589">
    <property type="entry name" value="PROTEIN, PUTATIVE (DUF239)-RELATED-RELATED"/>
    <property type="match status" value="1"/>
</dbReference>
<dbReference type="InterPro" id="IPR025521">
    <property type="entry name" value="Neprosin_propep"/>
</dbReference>
<accession>A0A8D9DF17</accession>
<evidence type="ECO:0000313" key="5">
    <source>
        <dbReference type="Proteomes" id="UP000694005"/>
    </source>
</evidence>
<feature type="domain" description="Neprosin PEP catalytic" evidence="3">
    <location>
        <begin position="92"/>
        <end position="338"/>
    </location>
</feature>
<gene>
    <name evidence="4" type="ORF">BRAPAZ1V2_A05P07850.2</name>
</gene>
<dbReference type="Gramene" id="A05p07850.2_BraZ1">
    <property type="protein sequence ID" value="A05p07850.2_BraZ1.CDS"/>
    <property type="gene ID" value="A05g07850.2_BraZ1"/>
</dbReference>
<feature type="domain" description="Neprosin PEP catalytic" evidence="3">
    <location>
        <begin position="454"/>
        <end position="716"/>
    </location>
</feature>
<dbReference type="Gene3D" id="3.90.1320.10">
    <property type="entry name" value="Outer-capsid protein sigma 3, large lobe"/>
    <property type="match status" value="2"/>
</dbReference>
<sequence length="1069" mass="121257">MDTRQMIVIFSSLVLTQMTLGNIDEFDCVDIYKQPAFQHPLLKHHKIPEKFTSNESFDRKSKYKTTDQSCPKGTVAILRQRSETESLHLDTDDHFGHHFAVMDTYPDASIYRGAQADISIHNLTLQNNQLSRSQIWLENGPPGELNSIQVGWAADGYKTTGCYNTNCPGFIIVTRNPSIGNIFKLSSVYGGDKTVIFTPHVYQEFDCVVIYKQPAFQHPLLKHHKIPEKFTSNESFDRKNKYKTNDQSCPKGTLTILRQRSETENLHLDTIYQFGHHKLAAMQRDMEELKARQTDVLRRVESEEETRSTQRTAEVKVWLKNVDNISRQVSYLINNSAAELQKLSRSGLCSKNLRSNCGYGDRVALMSKKLNDLKSESVTKTAEKENEFDCVDIYKQPAFQHPLLKHHKIPEKFISNKSFDRKSKYKTTDQSCPKGTVAILRQRSETESLHLDTDDHFGHHFAVMDTYPDASIYQGAQADISIHNLTLQNNQLSRSQIWLENGPPGELNSIQVGWAADGYKTTGCYNTNCPGFIIVTRKPSIGSIFKLSSVYGGDKTVIFTPHVYQEFDCVDIYKQPAFQHPLLKHHKIPEKFTSNESFDRKNKYKTNDQSCPKGTVEILRQRSETESLHLDTVDQFGHHFAAMDAFADESNYRGAQADISIHNLTLQNNQYSKSQIWLENGPPGELGWAVHPRVYGDSATRLTIYWTGDGYKTGCYNTECPGFIIITRKPSVGSIFKQSSVYGDKPVTFTPQVVQEFDCVDIYKQPAFQHPLLKHHKIPEKFTSNESFDRKNKYKTNDQICPKGTVAILRQRSETESVHLDTIYQFGHHFALMDASSFETIYRGAQADISIHNLTLQNNQYSKSQIWLENGPIAELNSIQVGWAVHPRVYGDSATRLTIYWTGDGYKTGCYNTECPGFIIITRKPSIGSIFKQSSVYGDKPVTFTPQVIQSFFGNWVLYVDDEIIGYWPGELFTHLNKGASRVRFGGNTFMSPDGISPPMGNGYVPIYDYERSSSFLQVKLMNDKYQSIEAETQMGVADSKCFTLISRDYTNETGNSFSFGGPGGSCGV</sequence>
<reference evidence="4 5" key="1">
    <citation type="submission" date="2021-07" db="EMBL/GenBank/DDBJ databases">
        <authorList>
            <consortium name="Genoscope - CEA"/>
            <person name="William W."/>
        </authorList>
    </citation>
    <scope>NUCLEOTIDE SEQUENCE [LARGE SCALE GENOMIC DNA]</scope>
</reference>
<dbReference type="Pfam" id="PF14365">
    <property type="entry name" value="Neprosin_AP"/>
    <property type="match status" value="5"/>
</dbReference>
<feature type="coiled-coil region" evidence="1">
    <location>
        <begin position="279"/>
        <end position="306"/>
    </location>
</feature>
<dbReference type="PANTHER" id="PTHR31589:SF125">
    <property type="entry name" value="NEPROSIN DOMAIN-CONTAINING PROTEIN"/>
    <property type="match status" value="1"/>
</dbReference>
<feature type="chain" id="PRO_5034660329" description="Neprosin PEP catalytic domain-containing protein" evidence="2">
    <location>
        <begin position="22"/>
        <end position="1069"/>
    </location>
</feature>
<dbReference type="Proteomes" id="UP000694005">
    <property type="component" value="Chromosome A05"/>
</dbReference>
<evidence type="ECO:0000313" key="4">
    <source>
        <dbReference type="EMBL" id="CAG7874264.1"/>
    </source>
</evidence>
<evidence type="ECO:0000256" key="2">
    <source>
        <dbReference type="SAM" id="SignalP"/>
    </source>
</evidence>
<dbReference type="Pfam" id="PF03080">
    <property type="entry name" value="Neprosin"/>
    <property type="match status" value="4"/>
</dbReference>